<dbReference type="InterPro" id="IPR021109">
    <property type="entry name" value="Peptidase_aspartic_dom_sf"/>
</dbReference>
<accession>A0A7X5TRV5</accession>
<dbReference type="EMBL" id="JAAQTL010000002">
    <property type="protein sequence ID" value="NID17239.1"/>
    <property type="molecule type" value="Genomic_DNA"/>
</dbReference>
<organism evidence="1 2">
    <name type="scientific">Luteibacter yeojuensis</name>
    <dbReference type="NCBI Taxonomy" id="345309"/>
    <lineage>
        <taxon>Bacteria</taxon>
        <taxon>Pseudomonadati</taxon>
        <taxon>Pseudomonadota</taxon>
        <taxon>Gammaproteobacteria</taxon>
        <taxon>Lysobacterales</taxon>
        <taxon>Rhodanobacteraceae</taxon>
        <taxon>Luteibacter</taxon>
    </lineage>
</organism>
<name>A0A7X5TRV5_9GAMM</name>
<gene>
    <name evidence="1" type="ORF">HBF32_17310</name>
</gene>
<evidence type="ECO:0000313" key="1">
    <source>
        <dbReference type="EMBL" id="NID17239.1"/>
    </source>
</evidence>
<proteinExistence type="predicted"/>
<dbReference type="InterPro" id="IPR034122">
    <property type="entry name" value="Retropepsin-like_bacterial"/>
</dbReference>
<dbReference type="CDD" id="cd05483">
    <property type="entry name" value="retropepsin_like_bacteria"/>
    <property type="match status" value="1"/>
</dbReference>
<dbReference type="SUPFAM" id="SSF50630">
    <property type="entry name" value="Acid proteases"/>
    <property type="match status" value="1"/>
</dbReference>
<keyword evidence="2" id="KW-1185">Reference proteome</keyword>
<evidence type="ECO:0000313" key="2">
    <source>
        <dbReference type="Proteomes" id="UP000518878"/>
    </source>
</evidence>
<reference evidence="1 2" key="1">
    <citation type="journal article" date="2006" name="Int. J. Syst. Evol. Microbiol.">
        <title>Dyella yeojuensis sp. nov., isolated from greenhouse soil in Korea.</title>
        <authorList>
            <person name="Kim B.Y."/>
            <person name="Weon H.Y."/>
            <person name="Lee K.H."/>
            <person name="Seok S.J."/>
            <person name="Kwon S.W."/>
            <person name="Go S.J."/>
            <person name="Stackebrandt E."/>
        </authorList>
    </citation>
    <scope>NUCLEOTIDE SEQUENCE [LARGE SCALE GENOMIC DNA]</scope>
    <source>
        <strain evidence="1 2">DSM 17673</strain>
    </source>
</reference>
<dbReference type="Pfam" id="PF13650">
    <property type="entry name" value="Asp_protease_2"/>
    <property type="match status" value="2"/>
</dbReference>
<evidence type="ECO:0008006" key="3">
    <source>
        <dbReference type="Google" id="ProtNLM"/>
    </source>
</evidence>
<sequence>MQLTLKIVASLCLAIGGCGTAWTKDACEVARHPADPVIRLPFSTVDDRIYVEAHINGRGPFRFAVDTGASGVGRLDTSMLSALGLQTSGNTTTSDAVKTAEVKTTHLDSLTLGSLTRRDIDLITRDYKKHAKGDAAFDGILGRDFFADGLVVIDYERRQIEFSRASHLAQDDSGALPYERAFRVPIRIHGDPFEAHLDTGANVGMVVPRALWDSVSSAPLAQAGTGQLSNTKIDTARGVVAGPLQLGAMTLENLDARVSDRFPEILMGAHALSSSILAIDQRSRAIAVCPI</sequence>
<dbReference type="RefSeq" id="WP_166701027.1">
    <property type="nucleotide sequence ID" value="NZ_JAAQTL010000002.1"/>
</dbReference>
<dbReference type="AlphaFoldDB" id="A0A7X5TRV5"/>
<comment type="caution">
    <text evidence="1">The sequence shown here is derived from an EMBL/GenBank/DDBJ whole genome shotgun (WGS) entry which is preliminary data.</text>
</comment>
<dbReference type="Proteomes" id="UP000518878">
    <property type="component" value="Unassembled WGS sequence"/>
</dbReference>
<dbReference type="PROSITE" id="PS51257">
    <property type="entry name" value="PROKAR_LIPOPROTEIN"/>
    <property type="match status" value="1"/>
</dbReference>
<protein>
    <recommendedName>
        <fullName evidence="3">Aspartyl protease</fullName>
    </recommendedName>
</protein>
<dbReference type="Gene3D" id="2.40.70.10">
    <property type="entry name" value="Acid Proteases"/>
    <property type="match status" value="2"/>
</dbReference>